<dbReference type="Proteomes" id="UP000539146">
    <property type="component" value="Unassembled WGS sequence"/>
</dbReference>
<gene>
    <name evidence="4" type="ORF">HP467_03780</name>
</gene>
<evidence type="ECO:0000256" key="1">
    <source>
        <dbReference type="ARBA" id="ARBA00038310"/>
    </source>
</evidence>
<feature type="domain" description="Amidohydrolase-related" evidence="3">
    <location>
        <begin position="2"/>
        <end position="313"/>
    </location>
</feature>
<comment type="similarity">
    <text evidence="1">Belongs to the metallo-dependent hydrolases superfamily.</text>
</comment>
<dbReference type="PANTHER" id="PTHR43569">
    <property type="entry name" value="AMIDOHYDROLASE"/>
    <property type="match status" value="1"/>
</dbReference>
<reference evidence="4 5" key="1">
    <citation type="submission" date="2020-05" db="EMBL/GenBank/DDBJ databases">
        <title>Genome Sequencing of Type Strains.</title>
        <authorList>
            <person name="Lemaire J.F."/>
            <person name="Inderbitzin P."/>
            <person name="Gregorio O.A."/>
            <person name="Collins S.B."/>
            <person name="Wespe N."/>
            <person name="Knight-Connoni V."/>
        </authorList>
    </citation>
    <scope>NUCLEOTIDE SEQUENCE [LARGE SCALE GENOMIC DNA]</scope>
    <source>
        <strain evidence="4 5">DSM 20512</strain>
    </source>
</reference>
<evidence type="ECO:0000313" key="5">
    <source>
        <dbReference type="Proteomes" id="UP000539146"/>
    </source>
</evidence>
<accession>A0A850DUU4</accession>
<dbReference type="InterPro" id="IPR052350">
    <property type="entry name" value="Metallo-dep_Lactonases"/>
</dbReference>
<evidence type="ECO:0000256" key="2">
    <source>
        <dbReference type="SAM" id="MobiDB-lite"/>
    </source>
</evidence>
<organism evidence="4 5">
    <name type="scientific">Curtobacterium citreum</name>
    <dbReference type="NCBI Taxonomy" id="2036"/>
    <lineage>
        <taxon>Bacteria</taxon>
        <taxon>Bacillati</taxon>
        <taxon>Actinomycetota</taxon>
        <taxon>Actinomycetes</taxon>
        <taxon>Micrococcales</taxon>
        <taxon>Microbacteriaceae</taxon>
        <taxon>Curtobacterium</taxon>
    </lineage>
</organism>
<dbReference type="AlphaFoldDB" id="A0A850DUU4"/>
<dbReference type="SUPFAM" id="SSF51556">
    <property type="entry name" value="Metallo-dependent hydrolases"/>
    <property type="match status" value="1"/>
</dbReference>
<sequence>MIDAHHHLWDPSDRPYPWMDDSVAPLRRRFDTDDLRALTRAAGIDRTIVVQAAHDPGETEWLLTQPAPVAGVVGWVDLTAPDVADRLATLTEGTGSDSAGPRGADPGPRLVGIRHQAHDEPDPGWLAHPEVVRGVRAVAAAGLAFDLLVRSREHAAALALVDAVPEGRFVLDHAGKPAIADEPRTTRPRAGEPCAAELRAAAAHPDRGPGDPGPADAWRSRMRDLAARPNVVVKASGLLTEAGPDWRERPVHRYIRETVEHFGPDRTMWGSDWPVSTLVADHATVLATTQAALADLSPTERDTVFAGTATRTYLVEHPSQT</sequence>
<proteinExistence type="inferred from homology"/>
<dbReference type="InterPro" id="IPR006680">
    <property type="entry name" value="Amidohydro-rel"/>
</dbReference>
<keyword evidence="4" id="KW-0378">Hydrolase</keyword>
<dbReference type="InterPro" id="IPR032466">
    <property type="entry name" value="Metal_Hydrolase"/>
</dbReference>
<protein>
    <submittedName>
        <fullName evidence="4">Amidohydrolase family protein</fullName>
    </submittedName>
</protein>
<dbReference type="GO" id="GO:0016787">
    <property type="term" value="F:hydrolase activity"/>
    <property type="evidence" value="ECO:0007669"/>
    <property type="project" value="UniProtKB-KW"/>
</dbReference>
<name>A0A850DUU4_9MICO</name>
<dbReference type="Pfam" id="PF04909">
    <property type="entry name" value="Amidohydro_2"/>
    <property type="match status" value="1"/>
</dbReference>
<dbReference type="Gene3D" id="3.20.20.140">
    <property type="entry name" value="Metal-dependent hydrolases"/>
    <property type="match status" value="1"/>
</dbReference>
<dbReference type="EMBL" id="JABMCG010000080">
    <property type="protein sequence ID" value="NUU27233.1"/>
    <property type="molecule type" value="Genomic_DNA"/>
</dbReference>
<feature type="region of interest" description="Disordered" evidence="2">
    <location>
        <begin position="91"/>
        <end position="124"/>
    </location>
</feature>
<evidence type="ECO:0000259" key="3">
    <source>
        <dbReference type="Pfam" id="PF04909"/>
    </source>
</evidence>
<dbReference type="PANTHER" id="PTHR43569:SF2">
    <property type="entry name" value="AMIDOHYDROLASE-RELATED DOMAIN-CONTAINING PROTEIN"/>
    <property type="match status" value="1"/>
</dbReference>
<evidence type="ECO:0000313" key="4">
    <source>
        <dbReference type="EMBL" id="NUU27233.1"/>
    </source>
</evidence>
<comment type="caution">
    <text evidence="4">The sequence shown here is derived from an EMBL/GenBank/DDBJ whole genome shotgun (WGS) entry which is preliminary data.</text>
</comment>